<accession>A0A4Y7IPP0</accession>
<reference evidence="8 9" key="1">
    <citation type="journal article" date="2018" name="Science">
        <title>The opium poppy genome and morphinan production.</title>
        <authorList>
            <person name="Guo L."/>
            <person name="Winzer T."/>
            <person name="Yang X."/>
            <person name="Li Y."/>
            <person name="Ning Z."/>
            <person name="He Z."/>
            <person name="Teodor R."/>
            <person name="Lu Y."/>
            <person name="Bowser T.A."/>
            <person name="Graham I.A."/>
            <person name="Ye K."/>
        </authorList>
    </citation>
    <scope>NUCLEOTIDE SEQUENCE [LARGE SCALE GENOMIC DNA]</scope>
    <source>
        <strain evidence="9">cv. HN1</strain>
        <tissue evidence="8">Leaves</tissue>
    </source>
</reference>
<keyword evidence="3" id="KW-0812">Transmembrane</keyword>
<dbReference type="PANTHER" id="PTHR31568">
    <property type="entry name" value="RCG49325, ISOFORM CRA_A"/>
    <property type="match status" value="1"/>
</dbReference>
<dbReference type="OrthoDB" id="785836at2759"/>
<keyword evidence="5" id="KW-0472">Membrane</keyword>
<keyword evidence="9" id="KW-1185">Reference proteome</keyword>
<dbReference type="PANTHER" id="PTHR31568:SF122">
    <property type="entry name" value="PROTEIN CYSTEINE-RICH TRANSMEMBRANE MODULE 9"/>
    <property type="match status" value="1"/>
</dbReference>
<evidence type="ECO:0000256" key="1">
    <source>
        <dbReference type="ARBA" id="ARBA00004167"/>
    </source>
</evidence>
<feature type="domain" description="Cysteine-rich transmembrane" evidence="7">
    <location>
        <begin position="42"/>
        <end position="80"/>
    </location>
</feature>
<gene>
    <name evidence="8" type="ORF">C5167_017867</name>
</gene>
<evidence type="ECO:0000313" key="8">
    <source>
        <dbReference type="EMBL" id="RZC49435.1"/>
    </source>
</evidence>
<dbReference type="EMBL" id="CM010716">
    <property type="protein sequence ID" value="RZC49435.1"/>
    <property type="molecule type" value="Genomic_DNA"/>
</dbReference>
<dbReference type="InterPro" id="IPR044850">
    <property type="entry name" value="WIH1-like"/>
</dbReference>
<dbReference type="GO" id="GO:0005886">
    <property type="term" value="C:plasma membrane"/>
    <property type="evidence" value="ECO:0007669"/>
    <property type="project" value="InterPro"/>
</dbReference>
<dbReference type="InterPro" id="IPR028144">
    <property type="entry name" value="CYSTM_dom"/>
</dbReference>
<keyword evidence="4" id="KW-1133">Transmembrane helix</keyword>
<feature type="region of interest" description="Disordered" evidence="6">
    <location>
        <begin position="24"/>
        <end position="60"/>
    </location>
</feature>
<proteinExistence type="inferred from homology"/>
<evidence type="ECO:0000256" key="4">
    <source>
        <dbReference type="ARBA" id="ARBA00022989"/>
    </source>
</evidence>
<comment type="similarity">
    <text evidence="2">Belongs to the CYSTM1 family.</text>
</comment>
<protein>
    <recommendedName>
        <fullName evidence="7">Cysteine-rich transmembrane domain-containing protein</fullName>
    </recommendedName>
</protein>
<name>A0A4Y7IPP0_PAPSO</name>
<evidence type="ECO:0000256" key="2">
    <source>
        <dbReference type="ARBA" id="ARBA00009444"/>
    </source>
</evidence>
<evidence type="ECO:0000313" key="9">
    <source>
        <dbReference type="Proteomes" id="UP000316621"/>
    </source>
</evidence>
<dbReference type="Pfam" id="PF12734">
    <property type="entry name" value="CYSTM"/>
    <property type="match status" value="1"/>
</dbReference>
<sequence>MAQPQAAYPPQWCPPVRDWSPPRAYVAPPPPGNPGSEYAQASRATADRGFTREKRRRKEKDGFWAGCCAAICCCSVLDACDVCCCHMG</sequence>
<organism evidence="8 9">
    <name type="scientific">Papaver somniferum</name>
    <name type="common">Opium poppy</name>
    <dbReference type="NCBI Taxonomy" id="3469"/>
    <lineage>
        <taxon>Eukaryota</taxon>
        <taxon>Viridiplantae</taxon>
        <taxon>Streptophyta</taxon>
        <taxon>Embryophyta</taxon>
        <taxon>Tracheophyta</taxon>
        <taxon>Spermatophyta</taxon>
        <taxon>Magnoliopsida</taxon>
        <taxon>Ranunculales</taxon>
        <taxon>Papaveraceae</taxon>
        <taxon>Papaveroideae</taxon>
        <taxon>Papaver</taxon>
    </lineage>
</organism>
<dbReference type="Gramene" id="RZC49435">
    <property type="protein sequence ID" value="RZC49435"/>
    <property type="gene ID" value="C5167_017867"/>
</dbReference>
<comment type="subcellular location">
    <subcellularLocation>
        <location evidence="1">Membrane</location>
        <topology evidence="1">Single-pass membrane protein</topology>
    </subcellularLocation>
</comment>
<evidence type="ECO:0000256" key="3">
    <source>
        <dbReference type="ARBA" id="ARBA00022692"/>
    </source>
</evidence>
<dbReference type="AlphaFoldDB" id="A0A4Y7IPP0"/>
<evidence type="ECO:0000259" key="7">
    <source>
        <dbReference type="Pfam" id="PF12734"/>
    </source>
</evidence>
<evidence type="ECO:0000256" key="6">
    <source>
        <dbReference type="SAM" id="MobiDB-lite"/>
    </source>
</evidence>
<dbReference type="Proteomes" id="UP000316621">
    <property type="component" value="Chromosome 2"/>
</dbReference>
<evidence type="ECO:0000256" key="5">
    <source>
        <dbReference type="ARBA" id="ARBA00023136"/>
    </source>
</evidence>